<comment type="caution">
    <text evidence="2">The sequence shown here is derived from an EMBL/GenBank/DDBJ whole genome shotgun (WGS) entry which is preliminary data.</text>
</comment>
<sequence length="97" mass="10874">MAFGKRMRLLKQIGKLKREDEKAEQRETEKPVVGSRWRGSSRPASTIGDDEDWLKVKHTSDGALATCGFWESARGNKDEHGVLSELTLALFTVLPDC</sequence>
<dbReference type="Proteomes" id="UP000663853">
    <property type="component" value="Unassembled WGS sequence"/>
</dbReference>
<proteinExistence type="predicted"/>
<evidence type="ECO:0000313" key="2">
    <source>
        <dbReference type="EMBL" id="CAE6463098.1"/>
    </source>
</evidence>
<evidence type="ECO:0000313" key="3">
    <source>
        <dbReference type="Proteomes" id="UP000663853"/>
    </source>
</evidence>
<reference evidence="2" key="1">
    <citation type="submission" date="2021-01" db="EMBL/GenBank/DDBJ databases">
        <authorList>
            <person name="Kaushik A."/>
        </authorList>
    </citation>
    <scope>NUCLEOTIDE SEQUENCE</scope>
    <source>
        <strain evidence="2">AG6-10EEA</strain>
    </source>
</reference>
<feature type="compositionally biased region" description="Basic and acidic residues" evidence="1">
    <location>
        <begin position="17"/>
        <end position="30"/>
    </location>
</feature>
<organism evidence="2 3">
    <name type="scientific">Rhizoctonia solani</name>
    <dbReference type="NCBI Taxonomy" id="456999"/>
    <lineage>
        <taxon>Eukaryota</taxon>
        <taxon>Fungi</taxon>
        <taxon>Dikarya</taxon>
        <taxon>Basidiomycota</taxon>
        <taxon>Agaricomycotina</taxon>
        <taxon>Agaricomycetes</taxon>
        <taxon>Cantharellales</taxon>
        <taxon>Ceratobasidiaceae</taxon>
        <taxon>Rhizoctonia</taxon>
    </lineage>
</organism>
<evidence type="ECO:0000256" key="1">
    <source>
        <dbReference type="SAM" id="MobiDB-lite"/>
    </source>
</evidence>
<protein>
    <submittedName>
        <fullName evidence="2">Uncharacterized protein</fullName>
    </submittedName>
</protein>
<feature type="region of interest" description="Disordered" evidence="1">
    <location>
        <begin position="17"/>
        <end position="48"/>
    </location>
</feature>
<dbReference type="EMBL" id="CAJMXA010001552">
    <property type="protein sequence ID" value="CAE6463098.1"/>
    <property type="molecule type" value="Genomic_DNA"/>
</dbReference>
<dbReference type="AlphaFoldDB" id="A0A8H3GN80"/>
<gene>
    <name evidence="2" type="ORF">RDB_LOCUS64059</name>
</gene>
<accession>A0A8H3GN80</accession>
<name>A0A8H3GN80_9AGAM</name>